<evidence type="ECO:0000313" key="2">
    <source>
        <dbReference type="EMBL" id="CUG84196.1"/>
    </source>
</evidence>
<sequence length="1388" mass="146016">MQQVFHLSPQPLATATAWRFVLCCCMIALFTHAAMADSPCDIVQVFPVHEVGLGAAEDIRLSLSSMPTGMSYYLDGKLCTASDTFTLKCSVQPLDDDEGLFALLASNGSMPFTLTSAYFGATSWCYLNHTADGTLLRQAYLTPIVLSTKVVTPFLPQPIMHLRWAASSALFSITNNTTVTTVPVIYVSNGAVLQLSSVSAVGTAQFGFSIYSSVATFPTFLDGAHHALWNITLRIQTGRGRWVGGVVASAAKYAKTLVEYEKDWSVVVNSFDHSRGNVSGNDGLTWTQAFGAVVPVIFNVSVSAASIVTPQVSSADASSSSFSPLVQVTIRGAFPACSTDLCRSADVTLTHLFHQTAVRCRITSINSSTILCFANLTVNQSNAAPLPLGLGFTSVIVNSTVPSVFEEVVVPINVASVAGGWLSLGPLTRAVIVMIPNDAANENGTIYGGSDNQRQHFVRVHCASSAAIEVRNSATGEVLCSVFNDSRIGANASRVIALEHANELSRIVLDSSCCSVTSSSGRCVTGSLCAVSLEHMNISSASQEQQHLVAVALIEVESAVEFTNHTIVSTSSRFLHRRIGEELAAPFVFLPIADGSIVLRVPAAIDNETQCKQSLISIAQGSQATVTSMWGRFSPNLNGTWRNGTLRCSWHVVFPVTSCAPFRTQGNASQGSTNSMEAAIQFCGPRRAFEDPIPYTRMEIPSDAPLQKVDVMASNTWVPRVVFPGFPPTSSTVLVATENGTTNKTSVASFTTDASQLQHVLAAVSPTQAVGGATVSILVGFNGSSSQVNVTGVGLTTSRISSDVDVLDAIIWMIISGKQACSQSGASSSAFGSWDVCTNITVIVPTGGAPSGFYRVVVLLDAGGTVTIPSDATILTQATSSMFFFVKATVTSVSSDTVGAVGGGTFTMQGRNFPLKGATGGQLSMSVFGDSANAFIPSVLLLGSDVFLSWTTGNLINITGPRTLNTVQGNWTMCVVVAVGNMTSFCAQTINGTIPIYQPAALPRITEVAPLTLSSASDFVLTVQGTSLSLREISVCPEAAVSSTVTTPYFLREVEACEWCVPSFSNATRVECVVSRAVRHGTYGVYLSSPTAGAAVSTGIVPLQFSFAITAVYPPDVSAFGSAALTITGVSLTSEWVYSLWEPILNQYVDCANVTMVGDTLILCSLPAFYSGGTSLSLREISVCPEAAVSSTVTTPYFLREVEACEWCVPSFSNATRVECVVSRAVRHGTYGVYLSSPTAGAAVSTGIVPLQFSFAITAVYPPDVSAFGSAALTITGVSLTSEWVYSLWEPILNQYVDCANVTMVGDTLILCSLPAFYSGAVSQGVPYELVAQHRVLGSTIQCATSATTTLGSSSSSSSFSTEGLPPFSSASCTVTFGADLLPTFVSV</sequence>
<keyword evidence="1" id="KW-0732">Signal</keyword>
<protein>
    <submittedName>
        <fullName evidence="2">GPI-anchored surface protein, putative</fullName>
    </submittedName>
</protein>
<reference evidence="3" key="1">
    <citation type="submission" date="2015-09" db="EMBL/GenBank/DDBJ databases">
        <authorList>
            <consortium name="Pathogen Informatics"/>
        </authorList>
    </citation>
    <scope>NUCLEOTIDE SEQUENCE [LARGE SCALE GENOMIC DNA]</scope>
    <source>
        <strain evidence="3">Lake Konstanz</strain>
    </source>
</reference>
<dbReference type="VEuPathDB" id="TriTrypDB:BSAL_88450"/>
<feature type="chain" id="PRO_5006621807" evidence="1">
    <location>
        <begin position="37"/>
        <end position="1388"/>
    </location>
</feature>
<feature type="signal peptide" evidence="1">
    <location>
        <begin position="1"/>
        <end position="36"/>
    </location>
</feature>
<name>A0A0S4J246_BODSA</name>
<dbReference type="EMBL" id="CYKH01001111">
    <property type="protein sequence ID" value="CUG84196.1"/>
    <property type="molecule type" value="Genomic_DNA"/>
</dbReference>
<organism evidence="2 3">
    <name type="scientific">Bodo saltans</name>
    <name type="common">Flagellated protozoan</name>
    <dbReference type="NCBI Taxonomy" id="75058"/>
    <lineage>
        <taxon>Eukaryota</taxon>
        <taxon>Discoba</taxon>
        <taxon>Euglenozoa</taxon>
        <taxon>Kinetoplastea</taxon>
        <taxon>Metakinetoplastina</taxon>
        <taxon>Eubodonida</taxon>
        <taxon>Bodonidae</taxon>
        <taxon>Bodo</taxon>
    </lineage>
</organism>
<keyword evidence="3" id="KW-1185">Reference proteome</keyword>
<dbReference type="Proteomes" id="UP000051952">
    <property type="component" value="Unassembled WGS sequence"/>
</dbReference>
<feature type="non-terminal residue" evidence="2">
    <location>
        <position position="1388"/>
    </location>
</feature>
<evidence type="ECO:0000256" key="1">
    <source>
        <dbReference type="SAM" id="SignalP"/>
    </source>
</evidence>
<proteinExistence type="predicted"/>
<evidence type="ECO:0000313" key="3">
    <source>
        <dbReference type="Proteomes" id="UP000051952"/>
    </source>
</evidence>
<gene>
    <name evidence="2" type="ORF">BSAL_88450</name>
</gene>
<accession>A0A0S4J246</accession>